<protein>
    <submittedName>
        <fullName evidence="2">Uncharacterized protein</fullName>
    </submittedName>
</protein>
<dbReference type="AlphaFoldDB" id="A0A1C4W404"/>
<dbReference type="Proteomes" id="UP000198253">
    <property type="component" value="Chromosome I"/>
</dbReference>
<proteinExistence type="predicted"/>
<accession>A0A1C4W404</accession>
<keyword evidence="1" id="KW-1133">Transmembrane helix</keyword>
<keyword evidence="3" id="KW-1185">Reference proteome</keyword>
<dbReference type="EMBL" id="LT607413">
    <property type="protein sequence ID" value="SCE90967.1"/>
    <property type="molecule type" value="Genomic_DNA"/>
</dbReference>
<dbReference type="OrthoDB" id="3695060at2"/>
<feature type="transmembrane region" description="Helical" evidence="1">
    <location>
        <begin position="12"/>
        <end position="36"/>
    </location>
</feature>
<feature type="transmembrane region" description="Helical" evidence="1">
    <location>
        <begin position="207"/>
        <end position="229"/>
    </location>
</feature>
<evidence type="ECO:0000313" key="3">
    <source>
        <dbReference type="Proteomes" id="UP000198253"/>
    </source>
</evidence>
<evidence type="ECO:0000256" key="1">
    <source>
        <dbReference type="SAM" id="Phobius"/>
    </source>
</evidence>
<dbReference type="InParanoid" id="A0A1C4W404"/>
<keyword evidence="1" id="KW-0472">Membrane</keyword>
<gene>
    <name evidence="2" type="ORF">GA0070618_1844</name>
</gene>
<sequence length="254" mass="27027">MAAATPAKKGTSTAAVVWIVVITVVAVGACVLPAVVNGNSGSVVPPPTATERTETVAVLQRSAEAQDVCYGWVLEEGSRTISVGSNLGEGTPVDDPRCPRWVRVVANVNWTPESSESNDYALIDVEGSGDFDRTDLFLVESGLERFGLDDKTFIDEPGWATTRAAVALPLLLAERGLTDPAPVTTAAPGAAPSPLPDTSFDLWRDRWGYFAAVAGLLLITALLFTVGFVQRRKERRTAAEAMAATGARHHRKRP</sequence>
<evidence type="ECO:0000313" key="2">
    <source>
        <dbReference type="EMBL" id="SCE90967.1"/>
    </source>
</evidence>
<keyword evidence="1" id="KW-0812">Transmembrane</keyword>
<dbReference type="RefSeq" id="WP_088981264.1">
    <property type="nucleotide sequence ID" value="NZ_LT607413.1"/>
</dbReference>
<organism evidence="2 3">
    <name type="scientific">Micromonospora echinospora</name>
    <name type="common">Micromonospora purpurea</name>
    <dbReference type="NCBI Taxonomy" id="1877"/>
    <lineage>
        <taxon>Bacteria</taxon>
        <taxon>Bacillati</taxon>
        <taxon>Actinomycetota</taxon>
        <taxon>Actinomycetes</taxon>
        <taxon>Micromonosporales</taxon>
        <taxon>Micromonosporaceae</taxon>
        <taxon>Micromonospora</taxon>
    </lineage>
</organism>
<reference evidence="3" key="1">
    <citation type="submission" date="2016-06" db="EMBL/GenBank/DDBJ databases">
        <authorList>
            <person name="Varghese N."/>
            <person name="Submissions Spin"/>
        </authorList>
    </citation>
    <scope>NUCLEOTIDE SEQUENCE [LARGE SCALE GENOMIC DNA]</scope>
    <source>
        <strain evidence="3">DSM 43816</strain>
    </source>
</reference>
<name>A0A1C4W404_MICEC</name>